<dbReference type="SUPFAM" id="SSF55021">
    <property type="entry name" value="ACT-like"/>
    <property type="match status" value="1"/>
</dbReference>
<evidence type="ECO:0000313" key="5">
    <source>
        <dbReference type="EMBL" id="KPL70811.1"/>
    </source>
</evidence>
<dbReference type="Pfam" id="PF00571">
    <property type="entry name" value="CBS"/>
    <property type="match status" value="2"/>
</dbReference>
<dbReference type="Gene3D" id="3.30.70.260">
    <property type="match status" value="1"/>
</dbReference>
<dbReference type="CDD" id="cd04584">
    <property type="entry name" value="CBS_pair_AcuB_like"/>
    <property type="match status" value="1"/>
</dbReference>
<dbReference type="AlphaFoldDB" id="A0A0P6WLY1"/>
<evidence type="ECO:0000313" key="6">
    <source>
        <dbReference type="Proteomes" id="UP000050514"/>
    </source>
</evidence>
<dbReference type="InterPro" id="IPR002912">
    <property type="entry name" value="ACT_dom"/>
</dbReference>
<dbReference type="PROSITE" id="PS51371">
    <property type="entry name" value="CBS"/>
    <property type="match status" value="2"/>
</dbReference>
<reference evidence="5 6" key="1">
    <citation type="submission" date="2015-07" db="EMBL/GenBank/DDBJ databases">
        <title>Draft genome of Bellilinea caldifistulae DSM 17877.</title>
        <authorList>
            <person name="Hemp J."/>
            <person name="Ward L.M."/>
            <person name="Pace L.A."/>
            <person name="Fischer W.W."/>
        </authorList>
    </citation>
    <scope>NUCLEOTIDE SEQUENCE [LARGE SCALE GENOMIC DNA]</scope>
    <source>
        <strain evidence="5 6">GOMI-1</strain>
    </source>
</reference>
<dbReference type="STRING" id="360411.AC812_16865"/>
<evidence type="ECO:0000259" key="4">
    <source>
        <dbReference type="PROSITE" id="PS51671"/>
    </source>
</evidence>
<dbReference type="InterPro" id="IPR045865">
    <property type="entry name" value="ACT-like_dom_sf"/>
</dbReference>
<keyword evidence="2" id="KW-0129">CBS domain</keyword>
<keyword evidence="1" id="KW-0677">Repeat</keyword>
<proteinExistence type="predicted"/>
<dbReference type="Pfam" id="PF22190">
    <property type="entry name" value="TTHA0829-like_ACT"/>
    <property type="match status" value="1"/>
</dbReference>
<feature type="domain" description="CBS" evidence="3">
    <location>
        <begin position="7"/>
        <end position="63"/>
    </location>
</feature>
<dbReference type="RefSeq" id="WP_061916951.1">
    <property type="nucleotide sequence ID" value="NZ_DF967971.1"/>
</dbReference>
<dbReference type="SUPFAM" id="SSF54631">
    <property type="entry name" value="CBS-domain pair"/>
    <property type="match status" value="1"/>
</dbReference>
<dbReference type="InterPro" id="IPR051462">
    <property type="entry name" value="CBS_domain-containing"/>
</dbReference>
<comment type="caution">
    <text evidence="5">The sequence shown here is derived from an EMBL/GenBank/DDBJ whole genome shotgun (WGS) entry which is preliminary data.</text>
</comment>
<gene>
    <name evidence="5" type="ORF">AC812_16865</name>
</gene>
<feature type="domain" description="ACT" evidence="4">
    <location>
        <begin position="143"/>
        <end position="217"/>
    </location>
</feature>
<accession>A0A0P6WLY1</accession>
<organism evidence="5 6">
    <name type="scientific">Bellilinea caldifistulae</name>
    <dbReference type="NCBI Taxonomy" id="360411"/>
    <lineage>
        <taxon>Bacteria</taxon>
        <taxon>Bacillati</taxon>
        <taxon>Chloroflexota</taxon>
        <taxon>Anaerolineae</taxon>
        <taxon>Anaerolineales</taxon>
        <taxon>Anaerolineaceae</taxon>
        <taxon>Bellilinea</taxon>
    </lineage>
</organism>
<dbReference type="PANTHER" id="PTHR48108:SF34">
    <property type="entry name" value="CBS DOMAIN-CONTAINING PROTEIN YHCV"/>
    <property type="match status" value="1"/>
</dbReference>
<dbReference type="SMART" id="SM00116">
    <property type="entry name" value="CBS"/>
    <property type="match status" value="2"/>
</dbReference>
<evidence type="ECO:0000256" key="2">
    <source>
        <dbReference type="PROSITE-ProRule" id="PRU00703"/>
    </source>
</evidence>
<dbReference type="PROSITE" id="PS51671">
    <property type="entry name" value="ACT"/>
    <property type="match status" value="1"/>
</dbReference>
<sequence>MLVGERMSTPVLTIEPDVPVQDALARMRKDKVRRYPVVDKRGKLIGIVTNTDLMNAQPSEATTLSVWEINYLLSKITVERVMTKNVIVTQEDCPIEEAARIMADNKIGGLPVMRGESLVGIITETDLFNILLEMLGARKSGVRLTVELLDQPGKLHQLSGVIYNLGGNVVGLGTMLGERVETQIVTIKVNGVKLEDLKKAVSPIVERIVDIRETGLA</sequence>
<dbReference type="OrthoDB" id="9802114at2"/>
<keyword evidence="6" id="KW-1185">Reference proteome</keyword>
<dbReference type="Proteomes" id="UP000050514">
    <property type="component" value="Unassembled WGS sequence"/>
</dbReference>
<dbReference type="InterPro" id="IPR046342">
    <property type="entry name" value="CBS_dom_sf"/>
</dbReference>
<name>A0A0P6WLY1_9CHLR</name>
<dbReference type="InterPro" id="IPR000644">
    <property type="entry name" value="CBS_dom"/>
</dbReference>
<evidence type="ECO:0008006" key="7">
    <source>
        <dbReference type="Google" id="ProtNLM"/>
    </source>
</evidence>
<feature type="domain" description="CBS" evidence="3">
    <location>
        <begin position="82"/>
        <end position="140"/>
    </location>
</feature>
<dbReference type="PATRIC" id="fig|360411.5.peg.1166"/>
<dbReference type="Gene3D" id="3.10.580.10">
    <property type="entry name" value="CBS-domain"/>
    <property type="match status" value="1"/>
</dbReference>
<protein>
    <recommendedName>
        <fullName evidence="7">CBS domain-containing protein</fullName>
    </recommendedName>
</protein>
<dbReference type="PANTHER" id="PTHR48108">
    <property type="entry name" value="CBS DOMAIN-CONTAINING PROTEIN CBSX2, CHLOROPLASTIC"/>
    <property type="match status" value="1"/>
</dbReference>
<evidence type="ECO:0000259" key="3">
    <source>
        <dbReference type="PROSITE" id="PS51371"/>
    </source>
</evidence>
<dbReference type="EMBL" id="LGHJ01000029">
    <property type="protein sequence ID" value="KPL70811.1"/>
    <property type="molecule type" value="Genomic_DNA"/>
</dbReference>
<evidence type="ECO:0000256" key="1">
    <source>
        <dbReference type="ARBA" id="ARBA00022737"/>
    </source>
</evidence>